<evidence type="ECO:0000313" key="4">
    <source>
        <dbReference type="EMBL" id="VDI33477.1"/>
    </source>
</evidence>
<keyword evidence="5" id="KW-1185">Reference proteome</keyword>
<evidence type="ECO:0000256" key="1">
    <source>
        <dbReference type="ARBA" id="ARBA00006781"/>
    </source>
</evidence>
<evidence type="ECO:0000313" key="5">
    <source>
        <dbReference type="Proteomes" id="UP000596742"/>
    </source>
</evidence>
<dbReference type="PIRSF" id="PIRSF028983">
    <property type="entry name" value="BCP1"/>
    <property type="match status" value="1"/>
</dbReference>
<dbReference type="PANTHER" id="PTHR13261">
    <property type="entry name" value="BRCA2 AND CDKN1A INTERACTING PROTEIN"/>
    <property type="match status" value="1"/>
</dbReference>
<dbReference type="InterPro" id="IPR025602">
    <property type="entry name" value="BCP1_family"/>
</dbReference>
<feature type="region of interest" description="Disordered" evidence="3">
    <location>
        <begin position="1"/>
        <end position="42"/>
    </location>
</feature>
<reference evidence="4" key="1">
    <citation type="submission" date="2018-11" db="EMBL/GenBank/DDBJ databases">
        <authorList>
            <person name="Alioto T."/>
            <person name="Alioto T."/>
        </authorList>
    </citation>
    <scope>NUCLEOTIDE SEQUENCE</scope>
</reference>
<feature type="compositionally biased region" description="Acidic residues" evidence="3">
    <location>
        <begin position="20"/>
        <end position="42"/>
    </location>
</feature>
<dbReference type="EMBL" id="UYJE01005054">
    <property type="protein sequence ID" value="VDI33477.1"/>
    <property type="molecule type" value="Genomic_DNA"/>
</dbReference>
<dbReference type="GO" id="GO:0005634">
    <property type="term" value="C:nucleus"/>
    <property type="evidence" value="ECO:0007669"/>
    <property type="project" value="TreeGrafter"/>
</dbReference>
<gene>
    <name evidence="4" type="ORF">MGAL_10B076697</name>
</gene>
<sequence>MASKKKRVVQLEEKMQADDVAADDEEGSSDMDDDDDSSDGEVNEEIQVEFEARTIEDSDFHGARALLQQLFLKAKIDLSEMANTIISQNYIGSVIKQIDIPDSDEEDDDMGEGDPVLGLITVINITEKQNVECVKQFRSMLMEKCQACSQQQKERLSQILTDADQQVGYLISERYINIPPQISVPMYESLFKEMEKCTRKKMKYEFGHYILISKCYRPKGSDQLFYTNAEEELISKEIEFSFTYSVASERDTVVDGKWDAEDQMEALRTVLVIPSENLQTAVANIKTALAAT</sequence>
<evidence type="ECO:0000256" key="2">
    <source>
        <dbReference type="PIRNR" id="PIRNR028983"/>
    </source>
</evidence>
<dbReference type="Pfam" id="PF13862">
    <property type="entry name" value="BCCIP"/>
    <property type="match status" value="1"/>
</dbReference>
<name>A0A8B6EEX1_MYTGA</name>
<accession>A0A8B6EEX1</accession>
<dbReference type="OrthoDB" id="27543at2759"/>
<organism evidence="4 5">
    <name type="scientific">Mytilus galloprovincialis</name>
    <name type="common">Mediterranean mussel</name>
    <dbReference type="NCBI Taxonomy" id="29158"/>
    <lineage>
        <taxon>Eukaryota</taxon>
        <taxon>Metazoa</taxon>
        <taxon>Spiralia</taxon>
        <taxon>Lophotrochozoa</taxon>
        <taxon>Mollusca</taxon>
        <taxon>Bivalvia</taxon>
        <taxon>Autobranchia</taxon>
        <taxon>Pteriomorphia</taxon>
        <taxon>Mytilida</taxon>
        <taxon>Mytiloidea</taxon>
        <taxon>Mytilidae</taxon>
        <taxon>Mytilinae</taxon>
        <taxon>Mytilus</taxon>
    </lineage>
</organism>
<dbReference type="PANTHER" id="PTHR13261:SF0">
    <property type="entry name" value="BRCA2 AND CDKN1A-INTERACTING PROTEIN"/>
    <property type="match status" value="1"/>
</dbReference>
<dbReference type="Proteomes" id="UP000596742">
    <property type="component" value="Unassembled WGS sequence"/>
</dbReference>
<dbReference type="AlphaFoldDB" id="A0A8B6EEX1"/>
<comment type="caution">
    <text evidence="4">The sequence shown here is derived from an EMBL/GenBank/DDBJ whole genome shotgun (WGS) entry which is preliminary data.</text>
</comment>
<proteinExistence type="inferred from homology"/>
<evidence type="ECO:0000256" key="3">
    <source>
        <dbReference type="SAM" id="MobiDB-lite"/>
    </source>
</evidence>
<comment type="similarity">
    <text evidence="1 2">Belongs to the BCP1 family.</text>
</comment>
<protein>
    <recommendedName>
        <fullName evidence="2">Protein BCCIP homolog</fullName>
    </recommendedName>
</protein>